<keyword evidence="2" id="KW-0472">Membrane</keyword>
<keyword evidence="2" id="KW-0812">Transmembrane</keyword>
<keyword evidence="1" id="KW-0808">Transferase</keyword>
<organism evidence="3 4">
    <name type="scientific">Polarella glacialis</name>
    <name type="common">Dinoflagellate</name>
    <dbReference type="NCBI Taxonomy" id="89957"/>
    <lineage>
        <taxon>Eukaryota</taxon>
        <taxon>Sar</taxon>
        <taxon>Alveolata</taxon>
        <taxon>Dinophyceae</taxon>
        <taxon>Suessiales</taxon>
        <taxon>Suessiaceae</taxon>
        <taxon>Polarella</taxon>
    </lineage>
</organism>
<dbReference type="GO" id="GO:0035251">
    <property type="term" value="F:UDP-glucosyltransferase activity"/>
    <property type="evidence" value="ECO:0007669"/>
    <property type="project" value="InterPro"/>
</dbReference>
<name>A0A813JBP2_POLGL</name>
<dbReference type="AlphaFoldDB" id="A0A813JBP2"/>
<dbReference type="EMBL" id="CAJNNW010024464">
    <property type="protein sequence ID" value="CAE8672566.1"/>
    <property type="molecule type" value="Genomic_DNA"/>
</dbReference>
<dbReference type="SUPFAM" id="SSF53756">
    <property type="entry name" value="UDP-Glycosyltransferase/glycogen phosphorylase"/>
    <property type="match status" value="1"/>
</dbReference>
<evidence type="ECO:0000313" key="4">
    <source>
        <dbReference type="Proteomes" id="UP000626109"/>
    </source>
</evidence>
<dbReference type="InterPro" id="IPR050481">
    <property type="entry name" value="UDP-glycosyltransf_plant"/>
</dbReference>
<sequence>MAQVALNVAIVASAESGHMNPMLLLAEGMAKRGHRVQVFTFAFGAGKYERRVLSFGGEFIGLPCDVAEEEQLAIAEKRNQIPMILTRDLMKPGLSAALAGKTLDIILADFATLAALEVAEEMKVPLVVNFPGPLKMAIQMLGAVDLTSMISFGGIHVSTTPFSMVRVAAMFNLAGVAILSDTLCKHMTKSLVLVNSFFGLEEAVPVPPHVTIIGPLAGQDENRKSLAETHPELHAFMADAVKAGKKVVYITTGTMVQLEAWMIQAIFNAMKLVGCRVIWSLKEDKQAFLPKRDDPSFFVSSWLPQPALLASDDLHAVVTHCGWGGTLECIAGAKPVIALPFFGDQPLNATLLVEAGAAELMGPVPGFSVKPSGLGCYKPGSITAETAAASVRRVLDDVKYLAAARRLKQLSVAYGLGCEHACRRIEAAARDGMDHVINRKLEERVTGHRPAVVTMVMLGLLAGVVAAGMRIKNMR</sequence>
<dbReference type="Proteomes" id="UP000626109">
    <property type="component" value="Unassembled WGS sequence"/>
</dbReference>
<dbReference type="Gene3D" id="3.40.50.2000">
    <property type="entry name" value="Glycogen Phosphorylase B"/>
    <property type="match status" value="2"/>
</dbReference>
<dbReference type="PANTHER" id="PTHR48049">
    <property type="entry name" value="GLYCOSYLTRANSFERASE"/>
    <property type="match status" value="1"/>
</dbReference>
<proteinExistence type="predicted"/>
<evidence type="ECO:0008006" key="5">
    <source>
        <dbReference type="Google" id="ProtNLM"/>
    </source>
</evidence>
<keyword evidence="2" id="KW-1133">Transmembrane helix</keyword>
<accession>A0A813JBP2</accession>
<dbReference type="InterPro" id="IPR002213">
    <property type="entry name" value="UDP_glucos_trans"/>
</dbReference>
<protein>
    <recommendedName>
        <fullName evidence="5">Glucuronosyltransferase</fullName>
    </recommendedName>
</protein>
<comment type="caution">
    <text evidence="3">The sequence shown here is derived from an EMBL/GenBank/DDBJ whole genome shotgun (WGS) entry which is preliminary data.</text>
</comment>
<evidence type="ECO:0000256" key="1">
    <source>
        <dbReference type="ARBA" id="ARBA00022679"/>
    </source>
</evidence>
<evidence type="ECO:0000313" key="3">
    <source>
        <dbReference type="EMBL" id="CAE8672566.1"/>
    </source>
</evidence>
<evidence type="ECO:0000256" key="2">
    <source>
        <dbReference type="SAM" id="Phobius"/>
    </source>
</evidence>
<gene>
    <name evidence="3" type="ORF">PGLA2088_LOCUS18133</name>
</gene>
<dbReference type="CDD" id="cd03784">
    <property type="entry name" value="GT1_Gtf-like"/>
    <property type="match status" value="1"/>
</dbReference>
<reference evidence="3" key="1">
    <citation type="submission" date="2021-02" db="EMBL/GenBank/DDBJ databases">
        <authorList>
            <person name="Dougan E. K."/>
            <person name="Rhodes N."/>
            <person name="Thang M."/>
            <person name="Chan C."/>
        </authorList>
    </citation>
    <scope>NUCLEOTIDE SEQUENCE</scope>
</reference>
<dbReference type="Pfam" id="PF00201">
    <property type="entry name" value="UDPGT"/>
    <property type="match status" value="1"/>
</dbReference>
<feature type="transmembrane region" description="Helical" evidence="2">
    <location>
        <begin position="451"/>
        <end position="469"/>
    </location>
</feature>
<dbReference type="PANTHER" id="PTHR48049:SF132">
    <property type="entry name" value="GLYCOSYLTRANSFERASE"/>
    <property type="match status" value="1"/>
</dbReference>